<dbReference type="PROSITE" id="PS50878">
    <property type="entry name" value="RT_POL"/>
    <property type="match status" value="1"/>
</dbReference>
<dbReference type="EMBL" id="BDGG01000002">
    <property type="protein sequence ID" value="GAU92213.1"/>
    <property type="molecule type" value="Genomic_DNA"/>
</dbReference>
<gene>
    <name evidence="2" type="primary">RvY_04325-1</name>
    <name evidence="2" type="synonym">RvY_04325.1</name>
    <name evidence="2" type="ORF">RvY_04325</name>
</gene>
<feature type="domain" description="Reverse transcriptase" evidence="1">
    <location>
        <begin position="239"/>
        <end position="490"/>
    </location>
</feature>
<dbReference type="PANTHER" id="PTHR48462">
    <property type="entry name" value="PROTEIN, PUTATIVE-RELATED"/>
    <property type="match status" value="1"/>
</dbReference>
<name>A0A1D1V0I0_RAMVA</name>
<protein>
    <recommendedName>
        <fullName evidence="1">Reverse transcriptase domain-containing protein</fullName>
    </recommendedName>
</protein>
<evidence type="ECO:0000313" key="2">
    <source>
        <dbReference type="EMBL" id="GAU92213.1"/>
    </source>
</evidence>
<organism evidence="2 3">
    <name type="scientific">Ramazzottius varieornatus</name>
    <name type="common">Water bear</name>
    <name type="synonym">Tardigrade</name>
    <dbReference type="NCBI Taxonomy" id="947166"/>
    <lineage>
        <taxon>Eukaryota</taxon>
        <taxon>Metazoa</taxon>
        <taxon>Ecdysozoa</taxon>
        <taxon>Tardigrada</taxon>
        <taxon>Eutardigrada</taxon>
        <taxon>Parachela</taxon>
        <taxon>Hypsibioidea</taxon>
        <taxon>Ramazzottiidae</taxon>
        <taxon>Ramazzottius</taxon>
    </lineage>
</organism>
<reference evidence="2 3" key="1">
    <citation type="journal article" date="2016" name="Nat. Commun.">
        <title>Extremotolerant tardigrade genome and improved radiotolerance of human cultured cells by tardigrade-unique protein.</title>
        <authorList>
            <person name="Hashimoto T."/>
            <person name="Horikawa D.D."/>
            <person name="Saito Y."/>
            <person name="Kuwahara H."/>
            <person name="Kozuka-Hata H."/>
            <person name="Shin-I T."/>
            <person name="Minakuchi Y."/>
            <person name="Ohishi K."/>
            <person name="Motoyama A."/>
            <person name="Aizu T."/>
            <person name="Enomoto A."/>
            <person name="Kondo K."/>
            <person name="Tanaka S."/>
            <person name="Hara Y."/>
            <person name="Koshikawa S."/>
            <person name="Sagara H."/>
            <person name="Miura T."/>
            <person name="Yokobori S."/>
            <person name="Miyagawa K."/>
            <person name="Suzuki Y."/>
            <person name="Kubo T."/>
            <person name="Oyama M."/>
            <person name="Kohara Y."/>
            <person name="Fujiyama A."/>
            <person name="Arakawa K."/>
            <person name="Katayama T."/>
            <person name="Toyoda A."/>
            <person name="Kunieda T."/>
        </authorList>
    </citation>
    <scope>NUCLEOTIDE SEQUENCE [LARGE SCALE GENOMIC DNA]</scope>
    <source>
        <strain evidence="2 3">YOKOZUNA-1</strain>
    </source>
</reference>
<dbReference type="PANTHER" id="PTHR48462:SF1">
    <property type="entry name" value="PROTEIN, PUTATIVE-RELATED"/>
    <property type="match status" value="1"/>
</dbReference>
<dbReference type="InterPro" id="IPR043502">
    <property type="entry name" value="DNA/RNA_pol_sf"/>
</dbReference>
<dbReference type="AlphaFoldDB" id="A0A1D1V0I0"/>
<dbReference type="OrthoDB" id="2016582at2759"/>
<sequence length="687" mass="75217">MNEQMREVVGDQNQLSPVDRLRQSFQSTRTSRRIPRGARPAAAVALLNVVKDCTRKNDTETWCKLLGFASVALKQPDKFSKGKENLTSLVKDDILRPVTAQSPTINKGKPSKPADEDAALRKRVEGKLNEGDISGAVRTLVSEDSIAPRTAEVLEALRLKHPPEQDVTSFPPEPESDVAVPPVLPHEISQAIISFPNGSGGGPDGLRLQHLKDLTNGLTDVASNELSEALAGLMTIMLSGKVPADICPFLYGASLTALKEKDDGIRPIAVGSTLRRIAGKIVSKRFMLSMGELLRPKQVGYGTRGGAEVAVHAARFFVSSNTKDCQVLLKLDFKNAFNTVYRDRHLSEVRETLPDYYAFAHQLYRHPSNLFFGEKLLSSARGVQQGDPLGPSFFCLVTRRLSKSLVSPFNCWYLDDATIGGDTASVLEDFETVKDQCASLGLELNLSKCECFVFGGVKRDQLKTKICVRSTCPEMVFLTDASLTLLGAPVLPPAITPVLEEKTGHARLMTSRLTKLAAHQALFLLKNCLSLPKILYVLRCSATWTFPELLQEFDGVLRRSFAQISNINMSDDVWKQATLAVGKGGLGIRRAEQIALPAYLASIYSARRLVSGMVADFDVDDLCADELASWSVQSGTESPIAALRGVQRVWSQPLADRCFVEILETSSVLDKARMLAVSAKQPPFFPE</sequence>
<dbReference type="Pfam" id="PF00078">
    <property type="entry name" value="RVT_1"/>
    <property type="match status" value="1"/>
</dbReference>
<comment type="caution">
    <text evidence="2">The sequence shown here is derived from an EMBL/GenBank/DDBJ whole genome shotgun (WGS) entry which is preliminary data.</text>
</comment>
<accession>A0A1D1V0I0</accession>
<evidence type="ECO:0000313" key="3">
    <source>
        <dbReference type="Proteomes" id="UP000186922"/>
    </source>
</evidence>
<keyword evidence="3" id="KW-1185">Reference proteome</keyword>
<dbReference type="SUPFAM" id="SSF56672">
    <property type="entry name" value="DNA/RNA polymerases"/>
    <property type="match status" value="1"/>
</dbReference>
<evidence type="ECO:0000259" key="1">
    <source>
        <dbReference type="PROSITE" id="PS50878"/>
    </source>
</evidence>
<proteinExistence type="predicted"/>
<dbReference type="InterPro" id="IPR000477">
    <property type="entry name" value="RT_dom"/>
</dbReference>
<dbReference type="Proteomes" id="UP000186922">
    <property type="component" value="Unassembled WGS sequence"/>
</dbReference>